<proteinExistence type="predicted"/>
<dbReference type="GeneID" id="13388105"/>
<evidence type="ECO:0000313" key="2">
    <source>
        <dbReference type="EMBL" id="CAC5434673.1"/>
    </source>
</evidence>
<organism evidence="1 5">
    <name type="scientific">Leishmania donovani</name>
    <dbReference type="NCBI Taxonomy" id="5661"/>
    <lineage>
        <taxon>Eukaryota</taxon>
        <taxon>Discoba</taxon>
        <taxon>Euglenozoa</taxon>
        <taxon>Kinetoplastea</taxon>
        <taxon>Metakinetoplastina</taxon>
        <taxon>Trypanosomatida</taxon>
        <taxon>Trypanosomatidae</taxon>
        <taxon>Leishmaniinae</taxon>
        <taxon>Leishmania</taxon>
    </lineage>
</organism>
<accession>A0A3S5H817</accession>
<evidence type="ECO:0000313" key="4">
    <source>
        <dbReference type="Proteomes" id="UP000008980"/>
    </source>
</evidence>
<keyword evidence="5" id="KW-1185">Reference proteome</keyword>
<name>A0A3S5H817_LEIDO</name>
<gene>
    <name evidence="3" type="ORF">LDBPK_361030</name>
    <name evidence="1" type="ORF">LdCL_360015400</name>
    <name evidence="2" type="ORF">LDHU3_36.1370</name>
</gene>
<dbReference type="EMBL" id="CP029535">
    <property type="protein sequence ID" value="AYU83448.1"/>
    <property type="molecule type" value="Genomic_DNA"/>
</dbReference>
<reference evidence="1 5" key="4">
    <citation type="journal article" date="2018" name="Sci. Rep.">
        <title>A complete Leishmania donovani reference genome identifies novel genetic variations associated with virulence.</title>
        <authorList>
            <person name="Lypaczewski P."/>
            <person name="Hoshizaki J."/>
            <person name="Zhang W.-W."/>
            <person name="McCall L.-I."/>
            <person name="Torcivia-Rodriguez J."/>
            <person name="Simonyan V."/>
            <person name="Kaur A."/>
            <person name="Dewar K."/>
            <person name="Matlashewski G."/>
        </authorList>
    </citation>
    <scope>NUCLEOTIDE SEQUENCE [LARGE SCALE GENOMIC DNA]</scope>
    <source>
        <strain evidence="1 5">LdCL</strain>
    </source>
</reference>
<dbReference type="OrthoDB" id="269972at2759"/>
<dbReference type="VEuPathDB" id="TriTrypDB:LDHU3_36.1370"/>
<dbReference type="RefSeq" id="XP_003865220.1">
    <property type="nucleotide sequence ID" value="XM_003865172.1"/>
</dbReference>
<dbReference type="VEuPathDB" id="TriTrypDB:LdBPK_361030.1"/>
<accession>E9BTG3</accession>
<sequence>MCAPTSTITQDTDRSAYTGSLLFVVPSKAKMSSKSIDVFNVSQNRLRAATFQDEEERQNAEYAERHNLQALFSEFAAQLREKDPKTEHEAERVLLDLLSHRKAERDRAALRLHFVASFEVNLDNGRKILKLTSGSETSTLHIVQKTRSVAVDETFTVSLEEAEELTEMFYELGRFVVESGKGELNGFISIDDRDVFLLAGGKDCSDIGDELFNMAFLMKASSKNRGTE</sequence>
<dbReference type="SMR" id="A0A3S5H817"/>
<evidence type="ECO:0000313" key="1">
    <source>
        <dbReference type="EMBL" id="AYU83448.1"/>
    </source>
</evidence>
<evidence type="ECO:0000313" key="3">
    <source>
        <dbReference type="EMBL" id="CBZ38542.1"/>
    </source>
</evidence>
<dbReference type="Proteomes" id="UP000008980">
    <property type="component" value="Chromosome 36"/>
</dbReference>
<dbReference type="VEuPathDB" id="TriTrypDB:LdCL_360015400"/>
<dbReference type="Proteomes" id="UP000274082">
    <property type="component" value="Chromosome 36"/>
</dbReference>
<evidence type="ECO:0000313" key="5">
    <source>
        <dbReference type="Proteomes" id="UP000274082"/>
    </source>
</evidence>
<dbReference type="EMBL" id="LR812656">
    <property type="protein sequence ID" value="CAC5434673.1"/>
    <property type="molecule type" value="Genomic_DNA"/>
</dbReference>
<reference evidence="3" key="2">
    <citation type="submission" date="2011-01" db="EMBL/GenBank/DDBJ databases">
        <authorList>
            <person name="Zhao B.P."/>
            <person name="Ren Z.A."/>
            <person name="Li C.D."/>
        </authorList>
    </citation>
    <scope>NUCLEOTIDE SEQUENCE</scope>
    <source>
        <strain evidence="3">BPK282A1</strain>
    </source>
</reference>
<reference evidence="3 4" key="1">
    <citation type="journal article" date="2011" name="Genome Res.">
        <title>Whole genome sequencing of multiple Leishmania donovani clinical isolates provides insights into population structure and mechanisms of drug resistance.</title>
        <authorList>
            <person name="Downing T."/>
            <person name="Imamura H."/>
            <person name="Decuypere S."/>
            <person name="Clark T.G."/>
            <person name="Coombs G.H."/>
            <person name="Cotton J.A."/>
            <person name="Hilley J.D."/>
            <person name="de Doncker S."/>
            <person name="Maes I."/>
            <person name="Mottram J.C."/>
            <person name="Quail M.A."/>
            <person name="Rijal S."/>
            <person name="Sanders M."/>
            <person name="Schonian G."/>
            <person name="Stark O."/>
            <person name="Sundar S."/>
            <person name="Vanaerschot M."/>
            <person name="Hertz-Fowler C."/>
            <person name="Dujardin J.C."/>
            <person name="Berriman M."/>
        </authorList>
    </citation>
    <scope>NUCLEOTIDE SEQUENCE [LARGE SCALE GENOMIC DNA]</scope>
    <source>
        <strain evidence="3 4">BPK282A1</strain>
    </source>
</reference>
<dbReference type="Proteomes" id="UP000601710">
    <property type="component" value="Chromosome 36"/>
</dbReference>
<reference evidence="4" key="3">
    <citation type="submission" date="2011-02" db="EMBL/GenBank/DDBJ databases">
        <title>Whole genome sequencing of Leishmania donovani clinical lines reveals dynamic variation related to drug resistance.</title>
        <authorList>
            <person name="Downing T."/>
            <person name="Imamura H."/>
            <person name="Sanders M."/>
            <person name="Decuypere S."/>
            <person name="Hertz-Fowler C."/>
            <person name="Clark T.G."/>
            <person name="Rijal S."/>
            <person name="Sundar S."/>
            <person name="Quail M.A."/>
            <person name="De Doncker S."/>
            <person name="Maes I."/>
            <person name="Vanaerschot M."/>
            <person name="Stark O."/>
            <person name="Schonian G."/>
            <person name="Dujardin J.C."/>
            <person name="Berriman M."/>
        </authorList>
    </citation>
    <scope>NUCLEOTIDE SEQUENCE [LARGE SCALE GENOMIC DNA]</scope>
    <source>
        <strain evidence="4">BPK282A1</strain>
    </source>
</reference>
<reference evidence="2" key="5">
    <citation type="submission" date="2020-06" db="EMBL/GenBank/DDBJ databases">
        <authorList>
            <person name="Camacho E."/>
            <person name="Gonzalez-de la Fuente S."/>
            <person name="Rastrojo A."/>
            <person name="Peiro-Pastor R."/>
            <person name="Solana JC."/>
            <person name="Tabera L."/>
            <person name="Gamarro F."/>
            <person name="Carrasco-Ramiro F."/>
            <person name="Requena JM."/>
            <person name="Aguado B."/>
        </authorList>
    </citation>
    <scope>NUCLEOTIDE SEQUENCE</scope>
</reference>
<dbReference type="EMBL" id="FR799623">
    <property type="protein sequence ID" value="CBZ38542.1"/>
    <property type="molecule type" value="Genomic_DNA"/>
</dbReference>
<dbReference type="KEGG" id="ldo:LDBPK_361030"/>
<protein>
    <submittedName>
        <fullName evidence="2">Hypothetical_protein_conserved</fullName>
    </submittedName>
</protein>
<dbReference type="AlphaFoldDB" id="A0A3S5H817"/>
<dbReference type="OMA" id="EHANAAY"/>